<feature type="transmembrane region" description="Helical" evidence="1">
    <location>
        <begin position="213"/>
        <end position="245"/>
    </location>
</feature>
<reference evidence="2" key="1">
    <citation type="submission" date="2020-01" db="EMBL/GenBank/DDBJ databases">
        <authorList>
            <person name="Meier V. D."/>
            <person name="Meier V D."/>
        </authorList>
    </citation>
    <scope>NUCLEOTIDE SEQUENCE</scope>
    <source>
        <strain evidence="2">HLG_WM_MAG_07</strain>
    </source>
</reference>
<evidence type="ECO:0000313" key="2">
    <source>
        <dbReference type="EMBL" id="CAA6819635.1"/>
    </source>
</evidence>
<organism evidence="2">
    <name type="scientific">uncultured Thiotrichaceae bacterium</name>
    <dbReference type="NCBI Taxonomy" id="298394"/>
    <lineage>
        <taxon>Bacteria</taxon>
        <taxon>Pseudomonadati</taxon>
        <taxon>Pseudomonadota</taxon>
        <taxon>Gammaproteobacteria</taxon>
        <taxon>Thiotrichales</taxon>
        <taxon>Thiotrichaceae</taxon>
        <taxon>environmental samples</taxon>
    </lineage>
</organism>
<keyword evidence="1" id="KW-0472">Membrane</keyword>
<dbReference type="EMBL" id="CACVAY010000095">
    <property type="protein sequence ID" value="CAA6819635.1"/>
    <property type="molecule type" value="Genomic_DNA"/>
</dbReference>
<accession>A0A6S6TK23</accession>
<dbReference type="Pfam" id="PF09955">
    <property type="entry name" value="DUF2189"/>
    <property type="match status" value="1"/>
</dbReference>
<dbReference type="AlphaFoldDB" id="A0A6S6TK23"/>
<proteinExistence type="predicted"/>
<keyword evidence="1" id="KW-0812">Transmembrane</keyword>
<keyword evidence="1" id="KW-1133">Transmembrane helix</keyword>
<feature type="transmembrane region" description="Helical" evidence="1">
    <location>
        <begin position="42"/>
        <end position="62"/>
    </location>
</feature>
<feature type="transmembrane region" description="Helical" evidence="1">
    <location>
        <begin position="165"/>
        <end position="192"/>
    </location>
</feature>
<feature type="transmembrane region" description="Helical" evidence="1">
    <location>
        <begin position="114"/>
        <end position="145"/>
    </location>
</feature>
<evidence type="ECO:0008006" key="3">
    <source>
        <dbReference type="Google" id="ProtNLM"/>
    </source>
</evidence>
<gene>
    <name evidence="2" type="ORF">HELGO_WM18926</name>
</gene>
<sequence>MATTHTATTQDSVARVITIRKVSPGAPLDWLKKGYVDYKKSFLPSMLYGLIFAVVGMAVIFLASKNPIFSMAFISAFFLVGPFIAVGLYHLSWQIEEGEKPCLLDSVVHIKSNLLNLGLFIVILGFLMMIWMRIAALIAGVYFGNLELITQGVSAIFSMEFSLEFVAFFTFFGFFIAQLAFSISVVAIPMIIHRKVDVITAIITSLRVVMKNPIAMLVWAIIIVAMINLGFILFFLGLAVTLPIIGHASWHAYRATVDD</sequence>
<protein>
    <recommendedName>
        <fullName evidence="3">DUF2189 domain-containing protein</fullName>
    </recommendedName>
</protein>
<name>A0A6S6TK23_9GAMM</name>
<feature type="transmembrane region" description="Helical" evidence="1">
    <location>
        <begin position="68"/>
        <end position="93"/>
    </location>
</feature>
<evidence type="ECO:0000256" key="1">
    <source>
        <dbReference type="SAM" id="Phobius"/>
    </source>
</evidence>
<dbReference type="InterPro" id="IPR018692">
    <property type="entry name" value="DUF2189"/>
</dbReference>